<dbReference type="GO" id="GO:0051213">
    <property type="term" value="F:dioxygenase activity"/>
    <property type="evidence" value="ECO:0007669"/>
    <property type="project" value="UniProtKB-KW"/>
</dbReference>
<dbReference type="PANTHER" id="PTHR42747">
    <property type="entry name" value="NITRONATE MONOOXYGENASE-RELATED"/>
    <property type="match status" value="1"/>
</dbReference>
<reference evidence="6 7" key="1">
    <citation type="submission" date="2015-11" db="EMBL/GenBank/DDBJ databases">
        <title>Ensifer anhuiense sp. nov., an effective nitrogen fixation bacterium with Glycine soja.</title>
        <authorList>
            <person name="Yan H."/>
            <person name="Chen W."/>
        </authorList>
    </citation>
    <scope>NUCLEOTIDE SEQUENCE [LARGE SCALE GENOMIC DNA]</scope>
    <source>
        <strain evidence="6 7">LMG 7837</strain>
    </source>
</reference>
<protein>
    <submittedName>
        <fullName evidence="6">2-nitropropane dioxygenase</fullName>
    </submittedName>
</protein>
<dbReference type="InterPro" id="IPR013785">
    <property type="entry name" value="Aldolase_TIM"/>
</dbReference>
<organism evidence="6 7">
    <name type="scientific">Sinorhizobium saheli</name>
    <dbReference type="NCBI Taxonomy" id="36856"/>
    <lineage>
        <taxon>Bacteria</taxon>
        <taxon>Pseudomonadati</taxon>
        <taxon>Pseudomonadota</taxon>
        <taxon>Alphaproteobacteria</taxon>
        <taxon>Hyphomicrobiales</taxon>
        <taxon>Rhizobiaceae</taxon>
        <taxon>Sinorhizobium/Ensifer group</taxon>
        <taxon>Sinorhizobium</taxon>
    </lineage>
</organism>
<evidence type="ECO:0000256" key="4">
    <source>
        <dbReference type="ARBA" id="ARBA00023002"/>
    </source>
</evidence>
<dbReference type="Proteomes" id="UP000078507">
    <property type="component" value="Unassembled WGS sequence"/>
</dbReference>
<keyword evidence="4" id="KW-0560">Oxidoreductase</keyword>
<dbReference type="CDD" id="cd04730">
    <property type="entry name" value="NPD_like"/>
    <property type="match status" value="1"/>
</dbReference>
<evidence type="ECO:0000256" key="5">
    <source>
        <dbReference type="ARBA" id="ARBA00023033"/>
    </source>
</evidence>
<keyword evidence="6" id="KW-0223">Dioxygenase</keyword>
<dbReference type="InterPro" id="IPR004136">
    <property type="entry name" value="NMO"/>
</dbReference>
<dbReference type="AlphaFoldDB" id="A0A178YKZ9"/>
<comment type="caution">
    <text evidence="6">The sequence shown here is derived from an EMBL/GenBank/DDBJ whole genome shotgun (WGS) entry which is preliminary data.</text>
</comment>
<keyword evidence="7" id="KW-1185">Reference proteome</keyword>
<dbReference type="OrthoDB" id="9778912at2"/>
<name>A0A178YKZ9_SINSA</name>
<keyword evidence="5" id="KW-0503">Monooxygenase</keyword>
<sequence>MTPREKIGALKQRLRLPVIAAPMFLVSGPDLVIAAAKAGVVGAFPGPNGRTIADLRQWFETIQAALGPEKLPFAFNMITHNSYGRFEEEIALVEEFKPEIVITALGGPHRVTDAVHAYGGQVLADVNSPTYARKAIDKGADGLVLVCAGAGGHTGSYAMAPFLDEVRSFFDGPVAVGGGISTGAGILAIEALGADIAYVGTRFLGASETLIPDAYRQMAVASTLEDIVPSRAITGALGNWMRASLTASGFSEADLKAEARIDFSGDMHSGAKAWKTVWSAGQGVGQIRKVEPVATIVDRLALEYDAAKARLAARPAPHLEKIA</sequence>
<dbReference type="RefSeq" id="WP_066871003.1">
    <property type="nucleotide sequence ID" value="NZ_LNQB01000063.1"/>
</dbReference>
<dbReference type="SUPFAM" id="SSF51412">
    <property type="entry name" value="Inosine monophosphate dehydrogenase (IMPDH)"/>
    <property type="match status" value="1"/>
</dbReference>
<dbReference type="GO" id="GO:0018580">
    <property type="term" value="F:nitronate monooxygenase activity"/>
    <property type="evidence" value="ECO:0007669"/>
    <property type="project" value="InterPro"/>
</dbReference>
<dbReference type="STRING" id="36856.ATB98_00980"/>
<proteinExistence type="inferred from homology"/>
<comment type="similarity">
    <text evidence="1">Belongs to the nitronate monooxygenase family. NMO class I subfamily.</text>
</comment>
<evidence type="ECO:0000256" key="2">
    <source>
        <dbReference type="ARBA" id="ARBA00022630"/>
    </source>
</evidence>
<dbReference type="Gene3D" id="3.20.20.70">
    <property type="entry name" value="Aldolase class I"/>
    <property type="match status" value="1"/>
</dbReference>
<dbReference type="EMBL" id="LNQB01000063">
    <property type="protein sequence ID" value="OAP47966.1"/>
    <property type="molecule type" value="Genomic_DNA"/>
</dbReference>
<keyword evidence="3" id="KW-0288">FMN</keyword>
<gene>
    <name evidence="6" type="ORF">ATB98_00980</name>
</gene>
<dbReference type="PANTHER" id="PTHR42747:SF4">
    <property type="entry name" value="BLR1330 PROTEIN"/>
    <property type="match status" value="1"/>
</dbReference>
<accession>A0A178YKZ9</accession>
<evidence type="ECO:0000256" key="3">
    <source>
        <dbReference type="ARBA" id="ARBA00022643"/>
    </source>
</evidence>
<evidence type="ECO:0000313" key="6">
    <source>
        <dbReference type="EMBL" id="OAP47966.1"/>
    </source>
</evidence>
<evidence type="ECO:0000256" key="1">
    <source>
        <dbReference type="ARBA" id="ARBA00009881"/>
    </source>
</evidence>
<dbReference type="Pfam" id="PF03060">
    <property type="entry name" value="NMO"/>
    <property type="match status" value="1"/>
</dbReference>
<keyword evidence="2" id="KW-0285">Flavoprotein</keyword>
<evidence type="ECO:0000313" key="7">
    <source>
        <dbReference type="Proteomes" id="UP000078507"/>
    </source>
</evidence>